<keyword evidence="11" id="KW-0966">Cell projection</keyword>
<dbReference type="GO" id="GO:0036157">
    <property type="term" value="C:outer dynein arm"/>
    <property type="evidence" value="ECO:0007669"/>
    <property type="project" value="TreeGrafter"/>
</dbReference>
<feature type="compositionally biased region" description="Basic and acidic residues" evidence="12">
    <location>
        <begin position="533"/>
        <end position="542"/>
    </location>
</feature>
<dbReference type="GO" id="GO:0036158">
    <property type="term" value="P:outer dynein arm assembly"/>
    <property type="evidence" value="ECO:0007669"/>
    <property type="project" value="TreeGrafter"/>
</dbReference>
<keyword evidence="7" id="KW-0243">Dynein</keyword>
<dbReference type="InterPro" id="IPR050687">
    <property type="entry name" value="Dynein_IC"/>
</dbReference>
<dbReference type="SMART" id="SM00320">
    <property type="entry name" value="WD40"/>
    <property type="match status" value="5"/>
</dbReference>
<evidence type="ECO:0000256" key="7">
    <source>
        <dbReference type="ARBA" id="ARBA00023017"/>
    </source>
</evidence>
<evidence type="ECO:0000313" key="13">
    <source>
        <dbReference type="EMBL" id="CAD9519355.1"/>
    </source>
</evidence>
<evidence type="ECO:0000256" key="12">
    <source>
        <dbReference type="SAM" id="MobiDB-lite"/>
    </source>
</evidence>
<dbReference type="SUPFAM" id="SSF50978">
    <property type="entry name" value="WD40 repeat-like"/>
    <property type="match status" value="1"/>
</dbReference>
<evidence type="ECO:0000256" key="10">
    <source>
        <dbReference type="ARBA" id="ARBA00023212"/>
    </source>
</evidence>
<evidence type="ECO:0000256" key="4">
    <source>
        <dbReference type="ARBA" id="ARBA00022574"/>
    </source>
</evidence>
<dbReference type="InterPro" id="IPR036322">
    <property type="entry name" value="WD40_repeat_dom_sf"/>
</dbReference>
<dbReference type="EMBL" id="HBGU01062398">
    <property type="protein sequence ID" value="CAD9519355.1"/>
    <property type="molecule type" value="Transcribed_RNA"/>
</dbReference>
<evidence type="ECO:0000256" key="11">
    <source>
        <dbReference type="ARBA" id="ARBA00023273"/>
    </source>
</evidence>
<dbReference type="GO" id="GO:0005874">
    <property type="term" value="C:microtubule"/>
    <property type="evidence" value="ECO:0007669"/>
    <property type="project" value="UniProtKB-KW"/>
</dbReference>
<keyword evidence="6" id="KW-0677">Repeat</keyword>
<dbReference type="PANTHER" id="PTHR12442">
    <property type="entry name" value="DYNEIN INTERMEDIATE CHAIN"/>
    <property type="match status" value="1"/>
</dbReference>
<dbReference type="GO" id="GO:0003341">
    <property type="term" value="P:cilium movement"/>
    <property type="evidence" value="ECO:0007669"/>
    <property type="project" value="TreeGrafter"/>
</dbReference>
<protein>
    <recommendedName>
        <fullName evidence="14">Dynein intermediate chain</fullName>
    </recommendedName>
</protein>
<keyword evidence="3" id="KW-0963">Cytoplasm</keyword>
<dbReference type="GO" id="GO:0045504">
    <property type="term" value="F:dynein heavy chain binding"/>
    <property type="evidence" value="ECO:0007669"/>
    <property type="project" value="TreeGrafter"/>
</dbReference>
<evidence type="ECO:0008006" key="14">
    <source>
        <dbReference type="Google" id="ProtNLM"/>
    </source>
</evidence>
<evidence type="ECO:0000256" key="3">
    <source>
        <dbReference type="ARBA" id="ARBA00022490"/>
    </source>
</evidence>
<feature type="compositionally biased region" description="Basic and acidic residues" evidence="12">
    <location>
        <begin position="516"/>
        <end position="525"/>
    </location>
</feature>
<reference evidence="13" key="1">
    <citation type="submission" date="2021-01" db="EMBL/GenBank/DDBJ databases">
        <authorList>
            <person name="Corre E."/>
            <person name="Pelletier E."/>
            <person name="Niang G."/>
            <person name="Scheremetjew M."/>
            <person name="Finn R."/>
            <person name="Kale V."/>
            <person name="Holt S."/>
            <person name="Cochrane G."/>
            <person name="Meng A."/>
            <person name="Brown T."/>
            <person name="Cohen L."/>
        </authorList>
    </citation>
    <scope>NUCLEOTIDE SEQUENCE</scope>
    <source>
        <strain evidence="13">UTEX LB 985</strain>
    </source>
</reference>
<feature type="region of interest" description="Disordered" evidence="12">
    <location>
        <begin position="516"/>
        <end position="542"/>
    </location>
</feature>
<sequence length="569" mass="64353">MEITTVYQKERHEFGRPVNTFAPTDVILLDEFLHEDEVFRQQIERDPTVLDIQAKPEMSEHYVNTERFNYIPHGMLHMEGGWPKDVDFTEKDQTARFRKKIEKDEEYIRQVRALGDAVEGDIKQNYAIDIYQEFFSGEYADHSSEPPSAKTLAVFKDPDPVKRTVSNISWYPDGGKKLAVAFSFMQFQDPRMEQMSGLSYIWDVNNPNTPETALTPASPLCCCEYNPKDPHLLVGGSYNGLISYFDTRKGDTPVDTSIIEKSHRDPVYKIAWLHGKTPTECASTSTDGQVLWWDIRRLGEPSEMLQLEDKGGEPGRLMGGVSMEYSAAGGPTKFLIGTEQGKVISCSRKGKTNADKLGTVYEGHCGPVYGLQRNTFFPKYFLTVGDWTVRLWNEELRAPIMSSKYFKNYVQDACWSPTRPGVFVTTKMDGTLDVWDYFYKQNDPTLSMQVDGDGLRTVRMQDAGSLLATGSVDGSVYMLELCEGLSVMQPNEKNSVMQMLERESKREKNLEARAKELRQKEKRAAELASTGDGADKVPWEETVKQIEEDFWAQVGGQESTVSAEGEGAD</sequence>
<keyword evidence="4" id="KW-0853">WD repeat</keyword>
<organism evidence="13">
    <name type="scientific">Haptolina brevifila</name>
    <dbReference type="NCBI Taxonomy" id="156173"/>
    <lineage>
        <taxon>Eukaryota</taxon>
        <taxon>Haptista</taxon>
        <taxon>Haptophyta</taxon>
        <taxon>Prymnesiophyceae</taxon>
        <taxon>Prymnesiales</taxon>
        <taxon>Prymnesiaceae</taxon>
        <taxon>Haptolina</taxon>
    </lineage>
</organism>
<evidence type="ECO:0000256" key="6">
    <source>
        <dbReference type="ARBA" id="ARBA00022737"/>
    </source>
</evidence>
<name>A0A7S2IHY5_9EUKA</name>
<accession>A0A7S2IHY5</accession>
<proteinExistence type="inferred from homology"/>
<gene>
    <name evidence="13" type="ORF">CBRE1094_LOCUS34028</name>
</gene>
<keyword evidence="5" id="KW-0493">Microtubule</keyword>
<dbReference type="InterPro" id="IPR015943">
    <property type="entry name" value="WD40/YVTN_repeat-like_dom_sf"/>
</dbReference>
<evidence type="ECO:0000256" key="9">
    <source>
        <dbReference type="ARBA" id="ARBA00023175"/>
    </source>
</evidence>
<feature type="region of interest" description="Disordered" evidence="12">
    <location>
        <begin position="550"/>
        <end position="569"/>
    </location>
</feature>
<evidence type="ECO:0000256" key="5">
    <source>
        <dbReference type="ARBA" id="ARBA00022701"/>
    </source>
</evidence>
<evidence type="ECO:0000256" key="2">
    <source>
        <dbReference type="ARBA" id="ARBA00011059"/>
    </source>
</evidence>
<evidence type="ECO:0000256" key="1">
    <source>
        <dbReference type="ARBA" id="ARBA00004430"/>
    </source>
</evidence>
<evidence type="ECO:0000256" key="8">
    <source>
        <dbReference type="ARBA" id="ARBA00023069"/>
    </source>
</evidence>
<dbReference type="AlphaFoldDB" id="A0A7S2IHY5"/>
<keyword evidence="8" id="KW-0969">Cilium</keyword>
<dbReference type="Pfam" id="PF00400">
    <property type="entry name" value="WD40"/>
    <property type="match status" value="1"/>
</dbReference>
<comment type="subcellular location">
    <subcellularLocation>
        <location evidence="1">Cytoplasm</location>
        <location evidence="1">Cytoskeleton</location>
        <location evidence="1">Cilium axoneme</location>
    </subcellularLocation>
</comment>
<comment type="similarity">
    <text evidence="2">Belongs to the dynein intermediate chain family.</text>
</comment>
<dbReference type="PANTHER" id="PTHR12442:SF7">
    <property type="entry name" value="DYNEIN AXONEMAL INTERMEDIATE CHAIN 2"/>
    <property type="match status" value="1"/>
</dbReference>
<dbReference type="GO" id="GO:0045503">
    <property type="term" value="F:dynein light chain binding"/>
    <property type="evidence" value="ECO:0007669"/>
    <property type="project" value="TreeGrafter"/>
</dbReference>
<dbReference type="InterPro" id="IPR001680">
    <property type="entry name" value="WD40_rpt"/>
</dbReference>
<keyword evidence="9" id="KW-0505">Motor protein</keyword>
<dbReference type="Gene3D" id="2.130.10.10">
    <property type="entry name" value="YVTN repeat-like/Quinoprotein amine dehydrogenase"/>
    <property type="match status" value="2"/>
</dbReference>
<keyword evidence="10" id="KW-0206">Cytoskeleton</keyword>